<dbReference type="GO" id="GO:0016787">
    <property type="term" value="F:hydrolase activity"/>
    <property type="evidence" value="ECO:0007669"/>
    <property type="project" value="UniProtKB-KW"/>
</dbReference>
<accession>A0A835Y7B0</accession>
<evidence type="ECO:0000256" key="2">
    <source>
        <dbReference type="SAM" id="MobiDB-lite"/>
    </source>
</evidence>
<dbReference type="GO" id="GO:0006281">
    <property type="term" value="P:DNA repair"/>
    <property type="evidence" value="ECO:0007669"/>
    <property type="project" value="UniProtKB-KW"/>
</dbReference>
<feature type="compositionally biased region" description="Basic residues" evidence="2">
    <location>
        <begin position="659"/>
        <end position="668"/>
    </location>
</feature>
<keyword evidence="1" id="KW-0234">DNA repair</keyword>
<keyword evidence="1" id="KW-0227">DNA damage</keyword>
<dbReference type="GO" id="GO:0006310">
    <property type="term" value="P:DNA recombination"/>
    <property type="evidence" value="ECO:0007669"/>
    <property type="project" value="UniProtKB-KW"/>
</dbReference>
<protein>
    <recommendedName>
        <fullName evidence="1">ATP-dependent DNA helicase</fullName>
        <ecNumber evidence="1">5.6.2.3</ecNumber>
    </recommendedName>
</protein>
<keyword evidence="1" id="KW-0233">DNA recombination</keyword>
<dbReference type="Pfam" id="PF14214">
    <property type="entry name" value="Helitron_like_N"/>
    <property type="match status" value="1"/>
</dbReference>
<feature type="domain" description="Helitron helicase-like" evidence="4">
    <location>
        <begin position="239"/>
        <end position="395"/>
    </location>
</feature>
<evidence type="ECO:0000256" key="1">
    <source>
        <dbReference type="RuleBase" id="RU363044"/>
    </source>
</evidence>
<dbReference type="GO" id="GO:0000723">
    <property type="term" value="P:telomere maintenance"/>
    <property type="evidence" value="ECO:0007669"/>
    <property type="project" value="InterPro"/>
</dbReference>
<organism evidence="5 6">
    <name type="scientific">Edaphochlamys debaryana</name>
    <dbReference type="NCBI Taxonomy" id="47281"/>
    <lineage>
        <taxon>Eukaryota</taxon>
        <taxon>Viridiplantae</taxon>
        <taxon>Chlorophyta</taxon>
        <taxon>core chlorophytes</taxon>
        <taxon>Chlorophyceae</taxon>
        <taxon>CS clade</taxon>
        <taxon>Chlamydomonadales</taxon>
        <taxon>Chlamydomonadales incertae sedis</taxon>
        <taxon>Edaphochlamys</taxon>
    </lineage>
</organism>
<dbReference type="CDD" id="cd17933">
    <property type="entry name" value="DEXSc_RecD-like"/>
    <property type="match status" value="1"/>
</dbReference>
<evidence type="ECO:0000313" key="6">
    <source>
        <dbReference type="Proteomes" id="UP000612055"/>
    </source>
</evidence>
<dbReference type="PANTHER" id="PTHR47642:SF5">
    <property type="entry name" value="ATP-DEPENDENT DNA HELICASE"/>
    <property type="match status" value="1"/>
</dbReference>
<keyword evidence="1" id="KW-0067">ATP-binding</keyword>
<dbReference type="GO" id="GO:0043139">
    <property type="term" value="F:5'-3' DNA helicase activity"/>
    <property type="evidence" value="ECO:0007669"/>
    <property type="project" value="UniProtKB-EC"/>
</dbReference>
<feature type="compositionally biased region" description="Low complexity" evidence="2">
    <location>
        <begin position="669"/>
        <end position="682"/>
    </location>
</feature>
<keyword evidence="1" id="KW-0547">Nucleotide-binding</keyword>
<evidence type="ECO:0000313" key="5">
    <source>
        <dbReference type="EMBL" id="KAG2496073.1"/>
    </source>
</evidence>
<sequence>MQLALVNAGAGFLANANGFFTMRLSQPQVLGGAVLNWNPLPAARGALLAAGLQEVLAWSIANNPIYSAFLSVAEQPNVDIGSPFLTADVVAGFVSQARARAPLICGQERTLAAELLSVMMPVAPPPSAYRAPPTLYGGGVLRWRQGGGTGNIIMLPDGSPSPNTARVPGSDHPITAEVALFPFLFPFGTAAYFGGPHTLVQYLNFRAYSFFSVYTLTKPYLMLMYTIRQTIMLYNKNNKAVLEKAVRAYLKSHPGASDAAILKHVIKYSLPANIPNTPGWHRKNLLDLLALVDRWGMPIIFLTVTADELSMTRWGEVAAMEEHLDKFCSSFTWKDAPAENAYLFHKRVWFFMDKVLRVGRGDSSARAASPLGRILHHVTRYEVQNRQSLHAHILLWIHPNDVERVSAEIIACVPAAYHGDVSNKTCPITEDIWDEPEDEPQRKLFRHVMSKQMHRCSPAKQPGCCKSGTYQYGFPWKPYNSPTPTVDPTCRRYVYFRPSWAHRNVSPYHPTVALLWGAHMNIQRITSTDWSFYVLEYALKAEPCGTLKLENLSHVALGLPEDPPAANGEPSYVVKLINAFLCSTVVSPTLAWLMCANINTVHMSSSVLAIDSSSRTRAVLPGARLQTPAVKVSMLRPVQLEGTTFTSFYMEYALVPVKPRTRRQRRRGQQPGQQPAQQPLQQRHSERPAGKGRRRAPSLAPPWTGTLTSSASPSPASCASAIRTRRRLEGYFYNLLLKSVAFHHEDNLLSPANDSRTYFEECRMRELVRNTSDLEVHLESYAKYHLFNAQRRQALLASLLSKYEVPEGMDDDLDPDTATFGVNYGGLRDAPAAGEGRASRRRRPPAAATTSAIREALATKFAELDGSPYTAEQQVVVDAIKTRSSGLLVLTGGPGSGKTFMTKKLRRELRQAGKTVHLSASTGAAAVRLSRFTVTNHSAFDLPVSGRGLQSWALAQSELHPKSQVLRNTDVFIIDEFSMMTDVEVMLILTRLFHAGGCQCLEDALKHKLLILVGDHAQLPPVCKCQRHTAEADGFMLNVPQSICQDCHIASNPYLAPGRDPAACSPHYITPEMVPLLATADTTVICTHVADAKAHNHAFLAKLRSKGKVEEVHACPIQHDVPDGTPAVEALDLWLREERFRTMERVAVGARVVVLENCDLGKGAANGATGVVMDLRYKESREGQELVRAVLMRLDATGLQLWGGTLCGPTIIHARNVFSPGQMYVMLSHVTEWRHIKIVGRLTPADFIPVVLPGFEDLDALPTAPAPAGPAAGLVLAGGGQHGPAAAPAAPVQPLTALSLVDLMPLD</sequence>
<keyword evidence="1" id="KW-0347">Helicase</keyword>
<comment type="similarity">
    <text evidence="1">Belongs to the helicase family.</text>
</comment>
<evidence type="ECO:0000259" key="4">
    <source>
        <dbReference type="Pfam" id="PF14214"/>
    </source>
</evidence>
<keyword evidence="1" id="KW-0378">Hydrolase</keyword>
<dbReference type="EMBL" id="JAEHOE010000021">
    <property type="protein sequence ID" value="KAG2496073.1"/>
    <property type="molecule type" value="Genomic_DNA"/>
</dbReference>
<proteinExistence type="inferred from homology"/>
<dbReference type="InterPro" id="IPR027417">
    <property type="entry name" value="P-loop_NTPase"/>
</dbReference>
<dbReference type="PANTHER" id="PTHR47642">
    <property type="entry name" value="ATP-DEPENDENT DNA HELICASE"/>
    <property type="match status" value="1"/>
</dbReference>
<dbReference type="InterPro" id="IPR025476">
    <property type="entry name" value="Helitron_helicase-like"/>
</dbReference>
<feature type="region of interest" description="Disordered" evidence="2">
    <location>
        <begin position="659"/>
        <end position="717"/>
    </location>
</feature>
<dbReference type="SUPFAM" id="SSF52540">
    <property type="entry name" value="P-loop containing nucleoside triphosphate hydrolases"/>
    <property type="match status" value="2"/>
</dbReference>
<comment type="catalytic activity">
    <reaction evidence="1">
        <text>ATP + H2O = ADP + phosphate + H(+)</text>
        <dbReference type="Rhea" id="RHEA:13065"/>
        <dbReference type="ChEBI" id="CHEBI:15377"/>
        <dbReference type="ChEBI" id="CHEBI:15378"/>
        <dbReference type="ChEBI" id="CHEBI:30616"/>
        <dbReference type="ChEBI" id="CHEBI:43474"/>
        <dbReference type="ChEBI" id="CHEBI:456216"/>
        <dbReference type="EC" id="5.6.2.3"/>
    </reaction>
</comment>
<keyword evidence="6" id="KW-1185">Reference proteome</keyword>
<dbReference type="GO" id="GO:0005524">
    <property type="term" value="F:ATP binding"/>
    <property type="evidence" value="ECO:0007669"/>
    <property type="project" value="UniProtKB-KW"/>
</dbReference>
<reference evidence="5" key="1">
    <citation type="journal article" date="2020" name="bioRxiv">
        <title>Comparative genomics of Chlamydomonas.</title>
        <authorList>
            <person name="Craig R.J."/>
            <person name="Hasan A.R."/>
            <person name="Ness R.W."/>
            <person name="Keightley P.D."/>
        </authorList>
    </citation>
    <scope>NUCLEOTIDE SEQUENCE</scope>
    <source>
        <strain evidence="5">CCAP 11/70</strain>
    </source>
</reference>
<feature type="domain" description="DNA helicase Pif1-like DEAD-box helicase" evidence="3">
    <location>
        <begin position="871"/>
        <end position="1028"/>
    </location>
</feature>
<dbReference type="Gene3D" id="3.40.50.300">
    <property type="entry name" value="P-loop containing nucleotide triphosphate hydrolases"/>
    <property type="match status" value="1"/>
</dbReference>
<gene>
    <name evidence="5" type="ORF">HYH03_005992</name>
</gene>
<dbReference type="Proteomes" id="UP000612055">
    <property type="component" value="Unassembled WGS sequence"/>
</dbReference>
<dbReference type="EC" id="5.6.2.3" evidence="1"/>
<dbReference type="InterPro" id="IPR051055">
    <property type="entry name" value="PIF1_helicase"/>
</dbReference>
<comment type="cofactor">
    <cofactor evidence="1">
        <name>Mg(2+)</name>
        <dbReference type="ChEBI" id="CHEBI:18420"/>
    </cofactor>
</comment>
<dbReference type="Pfam" id="PF05970">
    <property type="entry name" value="PIF1"/>
    <property type="match status" value="1"/>
</dbReference>
<evidence type="ECO:0000259" key="3">
    <source>
        <dbReference type="Pfam" id="PF05970"/>
    </source>
</evidence>
<dbReference type="OrthoDB" id="547730at2759"/>
<name>A0A835Y7B0_9CHLO</name>
<comment type="caution">
    <text evidence="5">The sequence shown here is derived from an EMBL/GenBank/DDBJ whole genome shotgun (WGS) entry which is preliminary data.</text>
</comment>
<dbReference type="InterPro" id="IPR010285">
    <property type="entry name" value="DNA_helicase_pif1-like_DEAD"/>
</dbReference>